<sequence length="407" mass="45617">MATRRSSAAAPTTPPERSIARKKDETKKSGLKQCTRVLSLHKGKLQTYTLKYDDATMYVGEIHVGSRQRHGRGVYYTAQGDVLDGEWKDDRFHGFGTRDFATTRDRHEGMYHKDKRHGRGTYLWANGDKYMGEFYNGRMHGKGVLLSASTGDVFEGTWVKGVVAHGTKRFANGDTLQGTVSASTWNVDGTLTGEGVKTYRNGNEYRGRFDRGVQSGFGTFHWRSTGNVYAGMWVANTMDGYGRMEYMPSMPLADSGRCHVYVGTFAKGEFHGHGRIEYANGDVYEGAFERNVRHGRGVFRGRWDSYEGRWEDNHPQGVGCYIGDTVTYHGQWVGGWPQGRGMYTCRASGDRKRVQIHQGQCADDPNLTFNPLILLEYSIGDLFRIQRDVDEGIVGSFRGGAVSNVQL</sequence>
<dbReference type="AlphaFoldDB" id="A0A024TWM7"/>
<dbReference type="GeneID" id="20085744"/>
<dbReference type="SUPFAM" id="SSF82185">
    <property type="entry name" value="Histone H3 K4-specific methyltransferase SET7/9 N-terminal domain"/>
    <property type="match status" value="3"/>
</dbReference>
<dbReference type="EMBL" id="KI913969">
    <property type="protein sequence ID" value="ETV98570.1"/>
    <property type="molecule type" value="Genomic_DNA"/>
</dbReference>
<dbReference type="Gene3D" id="2.20.110.10">
    <property type="entry name" value="Histone H3 K4-specific methyltransferase SET7/9 N-terminal domain"/>
    <property type="match status" value="4"/>
</dbReference>
<reference evidence="3" key="1">
    <citation type="submission" date="2013-12" db="EMBL/GenBank/DDBJ databases">
        <title>The Genome Sequence of Aphanomyces invadans NJM9701.</title>
        <authorList>
            <consortium name="The Broad Institute Genomics Platform"/>
            <person name="Russ C."/>
            <person name="Tyler B."/>
            <person name="van West P."/>
            <person name="Dieguez-Uribeondo J."/>
            <person name="Young S.K."/>
            <person name="Zeng Q."/>
            <person name="Gargeya S."/>
            <person name="Fitzgerald M."/>
            <person name="Abouelleil A."/>
            <person name="Alvarado L."/>
            <person name="Chapman S.B."/>
            <person name="Gainer-Dewar J."/>
            <person name="Goldberg J."/>
            <person name="Griggs A."/>
            <person name="Gujja S."/>
            <person name="Hansen M."/>
            <person name="Howarth C."/>
            <person name="Imamovic A."/>
            <person name="Ireland A."/>
            <person name="Larimer J."/>
            <person name="McCowan C."/>
            <person name="Murphy C."/>
            <person name="Pearson M."/>
            <person name="Poon T.W."/>
            <person name="Priest M."/>
            <person name="Roberts A."/>
            <person name="Saif S."/>
            <person name="Shea T."/>
            <person name="Sykes S."/>
            <person name="Wortman J."/>
            <person name="Nusbaum C."/>
            <person name="Birren B."/>
        </authorList>
    </citation>
    <scope>NUCLEOTIDE SEQUENCE [LARGE SCALE GENOMIC DNA]</scope>
    <source>
        <strain evidence="3">NJM9701</strain>
    </source>
</reference>
<dbReference type="PANTHER" id="PTHR43215">
    <property type="entry name" value="RADIAL SPOKE HEAD 1 HOMOLOG"/>
    <property type="match status" value="1"/>
</dbReference>
<feature type="compositionally biased region" description="Basic and acidic residues" evidence="2">
    <location>
        <begin position="18"/>
        <end position="28"/>
    </location>
</feature>
<evidence type="ECO:0000313" key="3">
    <source>
        <dbReference type="EMBL" id="ETV98570.1"/>
    </source>
</evidence>
<dbReference type="InterPro" id="IPR003409">
    <property type="entry name" value="MORN"/>
</dbReference>
<dbReference type="STRING" id="157072.A0A024TWM7"/>
<evidence type="ECO:0000256" key="1">
    <source>
        <dbReference type="ARBA" id="ARBA00022737"/>
    </source>
</evidence>
<dbReference type="SMART" id="SM00698">
    <property type="entry name" value="MORN"/>
    <property type="match status" value="11"/>
</dbReference>
<gene>
    <name evidence="3" type="ORF">H310_08694</name>
</gene>
<feature type="compositionally biased region" description="Low complexity" evidence="2">
    <location>
        <begin position="1"/>
        <end position="17"/>
    </location>
</feature>
<evidence type="ECO:0000256" key="2">
    <source>
        <dbReference type="SAM" id="MobiDB-lite"/>
    </source>
</evidence>
<feature type="region of interest" description="Disordered" evidence="2">
    <location>
        <begin position="1"/>
        <end position="30"/>
    </location>
</feature>
<accession>A0A024TWM7</accession>
<dbReference type="eggNOG" id="KOG0229">
    <property type="taxonomic scope" value="Eukaryota"/>
</dbReference>
<name>A0A024TWM7_9STRA</name>
<dbReference type="OrthoDB" id="270720at2759"/>
<dbReference type="RefSeq" id="XP_008872767.1">
    <property type="nucleotide sequence ID" value="XM_008874545.1"/>
</dbReference>
<proteinExistence type="predicted"/>
<protein>
    <submittedName>
        <fullName evidence="3">Uncharacterized protein</fullName>
    </submittedName>
</protein>
<dbReference type="PANTHER" id="PTHR43215:SF14">
    <property type="entry name" value="RADIAL SPOKE HEAD 1 HOMOLOG"/>
    <property type="match status" value="1"/>
</dbReference>
<dbReference type="Pfam" id="PF02493">
    <property type="entry name" value="MORN"/>
    <property type="match status" value="12"/>
</dbReference>
<dbReference type="VEuPathDB" id="FungiDB:H310_08694"/>
<organism evidence="3">
    <name type="scientific">Aphanomyces invadans</name>
    <dbReference type="NCBI Taxonomy" id="157072"/>
    <lineage>
        <taxon>Eukaryota</taxon>
        <taxon>Sar</taxon>
        <taxon>Stramenopiles</taxon>
        <taxon>Oomycota</taxon>
        <taxon>Saprolegniomycetes</taxon>
        <taxon>Saprolegniales</taxon>
        <taxon>Verrucalvaceae</taxon>
        <taxon>Aphanomyces</taxon>
    </lineage>
</organism>
<keyword evidence="1" id="KW-0677">Repeat</keyword>